<dbReference type="InterPro" id="IPR052259">
    <property type="entry name" value="Nucleoredoxin-like"/>
</dbReference>
<accession>W9QMQ2</accession>
<evidence type="ECO:0000256" key="1">
    <source>
        <dbReference type="ARBA" id="ARBA00023002"/>
    </source>
</evidence>
<evidence type="ECO:0000256" key="2">
    <source>
        <dbReference type="ARBA" id="ARBA00023027"/>
    </source>
</evidence>
<dbReference type="eggNOG" id="KOG2501">
    <property type="taxonomic scope" value="Eukaryota"/>
</dbReference>
<keyword evidence="1" id="KW-0560">Oxidoreductase</keyword>
<evidence type="ECO:0000256" key="3">
    <source>
        <dbReference type="SAM" id="SignalP"/>
    </source>
</evidence>
<reference evidence="5" key="1">
    <citation type="submission" date="2013-01" db="EMBL/GenBank/DDBJ databases">
        <title>Draft Genome Sequence of a Mulberry Tree, Morus notabilis C.K. Schneid.</title>
        <authorList>
            <person name="He N."/>
            <person name="Zhao S."/>
        </authorList>
    </citation>
    <scope>NUCLEOTIDE SEQUENCE</scope>
</reference>
<keyword evidence="5" id="KW-1185">Reference proteome</keyword>
<sequence length="138" mass="15235">MTVVSSIWSIVAGWLTGTCCDFNGSRTTCDGDYGITHDLSALFSSDQRDFLNRNNGDQVPVSELVGETCAIDECFSRMPWLAVPFDDIVRKKRLIHWFKVEGIATAIVISSCGRVVTKEVVELICTHGEDAYPLLKSS</sequence>
<gene>
    <name evidence="4" type="ORF">L484_006525</name>
</gene>
<proteinExistence type="predicted"/>
<keyword evidence="2" id="KW-0520">NAD</keyword>
<evidence type="ECO:0000313" key="5">
    <source>
        <dbReference type="Proteomes" id="UP000030645"/>
    </source>
</evidence>
<dbReference type="Gene3D" id="3.40.30.10">
    <property type="entry name" value="Glutaredoxin"/>
    <property type="match status" value="1"/>
</dbReference>
<dbReference type="EMBL" id="KE343837">
    <property type="protein sequence ID" value="EXB43463.1"/>
    <property type="molecule type" value="Genomic_DNA"/>
</dbReference>
<organism evidence="4 5">
    <name type="scientific">Morus notabilis</name>
    <dbReference type="NCBI Taxonomy" id="981085"/>
    <lineage>
        <taxon>Eukaryota</taxon>
        <taxon>Viridiplantae</taxon>
        <taxon>Streptophyta</taxon>
        <taxon>Embryophyta</taxon>
        <taxon>Tracheophyta</taxon>
        <taxon>Spermatophyta</taxon>
        <taxon>Magnoliopsida</taxon>
        <taxon>eudicotyledons</taxon>
        <taxon>Gunneridae</taxon>
        <taxon>Pentapetalae</taxon>
        <taxon>rosids</taxon>
        <taxon>fabids</taxon>
        <taxon>Rosales</taxon>
        <taxon>Moraceae</taxon>
        <taxon>Moreae</taxon>
        <taxon>Morus</taxon>
    </lineage>
</organism>
<dbReference type="STRING" id="981085.W9QMQ2"/>
<feature type="chain" id="PRO_5004928795" evidence="3">
    <location>
        <begin position="21"/>
        <end position="138"/>
    </location>
</feature>
<dbReference type="GO" id="GO:0016491">
    <property type="term" value="F:oxidoreductase activity"/>
    <property type="evidence" value="ECO:0007669"/>
    <property type="project" value="UniProtKB-KW"/>
</dbReference>
<protein>
    <submittedName>
        <fullName evidence="4">Uncharacterized protein</fullName>
    </submittedName>
</protein>
<dbReference type="AlphaFoldDB" id="W9QMQ2"/>
<feature type="signal peptide" evidence="3">
    <location>
        <begin position="1"/>
        <end position="20"/>
    </location>
</feature>
<name>W9QMQ2_9ROSA</name>
<dbReference type="Proteomes" id="UP000030645">
    <property type="component" value="Unassembled WGS sequence"/>
</dbReference>
<dbReference type="PANTHER" id="PTHR13871:SF96">
    <property type="entry name" value="THIOREDOXIN DOMAIN-CONTAINING PROTEIN"/>
    <property type="match status" value="1"/>
</dbReference>
<dbReference type="PANTHER" id="PTHR13871">
    <property type="entry name" value="THIOREDOXIN"/>
    <property type="match status" value="1"/>
</dbReference>
<keyword evidence="3" id="KW-0732">Signal</keyword>
<evidence type="ECO:0000313" key="4">
    <source>
        <dbReference type="EMBL" id="EXB43463.1"/>
    </source>
</evidence>